<keyword evidence="8 13" id="KW-0378">Hydrolase</keyword>
<dbReference type="GO" id="GO:0048476">
    <property type="term" value="C:Holliday junction resolvase complex"/>
    <property type="evidence" value="ECO:0007669"/>
    <property type="project" value="UniProtKB-UniRule"/>
</dbReference>
<evidence type="ECO:0000256" key="4">
    <source>
        <dbReference type="ARBA" id="ARBA00022722"/>
    </source>
</evidence>
<keyword evidence="4 13" id="KW-0540">Nuclease</keyword>
<dbReference type="InParanoid" id="T1IA14"/>
<dbReference type="Gene3D" id="1.10.150.670">
    <property type="entry name" value="Crossover junction endonuclease EME1, DNA-binding domain"/>
    <property type="match status" value="1"/>
</dbReference>
<evidence type="ECO:0000256" key="7">
    <source>
        <dbReference type="ARBA" id="ARBA00022763"/>
    </source>
</evidence>
<dbReference type="InterPro" id="IPR010996">
    <property type="entry name" value="HHH_MUS81"/>
</dbReference>
<dbReference type="PANTHER" id="PTHR13451:SF0">
    <property type="entry name" value="CROSSOVER JUNCTION ENDONUCLEASE MUS81"/>
    <property type="match status" value="1"/>
</dbReference>
<dbReference type="InterPro" id="IPR033309">
    <property type="entry name" value="Mus81"/>
</dbReference>
<dbReference type="GO" id="GO:0006308">
    <property type="term" value="P:DNA catabolic process"/>
    <property type="evidence" value="ECO:0007669"/>
    <property type="project" value="UniProtKB-UniRule"/>
</dbReference>
<dbReference type="Pfam" id="PF21136">
    <property type="entry name" value="WHD_MUS81"/>
    <property type="match status" value="1"/>
</dbReference>
<dbReference type="GO" id="GO:0008821">
    <property type="term" value="F:crossover junction DNA endonuclease activity"/>
    <property type="evidence" value="ECO:0007669"/>
    <property type="project" value="UniProtKB-UniRule"/>
</dbReference>
<evidence type="ECO:0000256" key="9">
    <source>
        <dbReference type="ARBA" id="ARBA00022842"/>
    </source>
</evidence>
<name>T1IA14_RHOPR</name>
<dbReference type="Pfam" id="PF21292">
    <property type="entry name" value="EME1-MUS81_C"/>
    <property type="match status" value="1"/>
</dbReference>
<evidence type="ECO:0000256" key="8">
    <source>
        <dbReference type="ARBA" id="ARBA00022801"/>
    </source>
</evidence>
<proteinExistence type="inferred from homology"/>
<dbReference type="InterPro" id="IPR011335">
    <property type="entry name" value="Restrct_endonuc-II-like"/>
</dbReference>
<evidence type="ECO:0000256" key="5">
    <source>
        <dbReference type="ARBA" id="ARBA00022723"/>
    </source>
</evidence>
<dbReference type="Gene3D" id="3.40.50.10130">
    <property type="match status" value="1"/>
</dbReference>
<dbReference type="CDD" id="cd20074">
    <property type="entry name" value="XPF_nuclease_Mus81"/>
    <property type="match status" value="1"/>
</dbReference>
<dbReference type="CDD" id="cd21036">
    <property type="entry name" value="WH_MUS81"/>
    <property type="match status" value="1"/>
</dbReference>
<keyword evidence="9 13" id="KW-0460">Magnesium</keyword>
<evidence type="ECO:0000313" key="15">
    <source>
        <dbReference type="Proteomes" id="UP000015103"/>
    </source>
</evidence>
<evidence type="ECO:0000256" key="12">
    <source>
        <dbReference type="ARBA" id="ARBA00023242"/>
    </source>
</evidence>
<dbReference type="GO" id="GO:0000712">
    <property type="term" value="P:resolution of meiotic recombination intermediates"/>
    <property type="evidence" value="ECO:0007669"/>
    <property type="project" value="TreeGrafter"/>
</dbReference>
<evidence type="ECO:0000256" key="2">
    <source>
        <dbReference type="ARBA" id="ARBA00004123"/>
    </source>
</evidence>
<dbReference type="PANTHER" id="PTHR13451">
    <property type="entry name" value="CLASS II CROSSOVER JUNCTION ENDONUCLEASE MUS81"/>
    <property type="match status" value="1"/>
</dbReference>
<evidence type="ECO:0000256" key="1">
    <source>
        <dbReference type="ARBA" id="ARBA00001946"/>
    </source>
</evidence>
<protein>
    <recommendedName>
        <fullName evidence="13">Crossover junction endonuclease MUS81</fullName>
        <ecNumber evidence="13">3.1.22.-</ecNumber>
    </recommendedName>
</protein>
<dbReference type="OMA" id="ELGDAMW"/>
<dbReference type="GO" id="GO:0005634">
    <property type="term" value="C:nucleus"/>
    <property type="evidence" value="ECO:0007669"/>
    <property type="project" value="UniProtKB-SubCell"/>
</dbReference>
<dbReference type="FunFam" id="3.40.50.10130:FF:000003">
    <property type="entry name" value="Crossover junction endonuclease MUS81"/>
    <property type="match status" value="1"/>
</dbReference>
<dbReference type="Gene3D" id="1.10.150.110">
    <property type="entry name" value="DNA polymerase beta, N-terminal domain-like"/>
    <property type="match status" value="1"/>
</dbReference>
<dbReference type="GO" id="GO:0000727">
    <property type="term" value="P:double-strand break repair via break-induced replication"/>
    <property type="evidence" value="ECO:0007669"/>
    <property type="project" value="UniProtKB-UniRule"/>
</dbReference>
<dbReference type="FunCoup" id="T1IA14">
    <property type="interactions" value="448"/>
</dbReference>
<evidence type="ECO:0000256" key="6">
    <source>
        <dbReference type="ARBA" id="ARBA00022759"/>
    </source>
</evidence>
<dbReference type="InterPro" id="IPR006166">
    <property type="entry name" value="ERCC4_domain"/>
</dbReference>
<reference evidence="14" key="1">
    <citation type="submission" date="2015-05" db="UniProtKB">
        <authorList>
            <consortium name="EnsemblMetazoa"/>
        </authorList>
    </citation>
    <scope>IDENTIFICATION</scope>
</reference>
<dbReference type="InterPro" id="IPR036388">
    <property type="entry name" value="WH-like_DNA-bd_sf"/>
</dbReference>
<keyword evidence="12 13" id="KW-0539">Nucleus</keyword>
<dbReference type="GO" id="GO:0046872">
    <property type="term" value="F:metal ion binding"/>
    <property type="evidence" value="ECO:0007669"/>
    <property type="project" value="UniProtKB-UniRule"/>
</dbReference>
<dbReference type="Proteomes" id="UP000015103">
    <property type="component" value="Unassembled WGS sequence"/>
</dbReference>
<dbReference type="EMBL" id="ACPB03005149">
    <property type="status" value="NOT_ANNOTATED_CDS"/>
    <property type="molecule type" value="Genomic_DNA"/>
</dbReference>
<evidence type="ECO:0000256" key="13">
    <source>
        <dbReference type="RuleBase" id="RU369042"/>
    </source>
</evidence>
<dbReference type="GO" id="GO:0048257">
    <property type="term" value="F:3'-flap endonuclease activity"/>
    <property type="evidence" value="ECO:0007669"/>
    <property type="project" value="TreeGrafter"/>
</dbReference>
<dbReference type="EC" id="3.1.22.-" evidence="13"/>
<comment type="subcellular location">
    <subcellularLocation>
        <location evidence="2 13">Nucleus</location>
    </subcellularLocation>
</comment>
<dbReference type="AlphaFoldDB" id="T1IA14"/>
<dbReference type="eggNOG" id="KOG2379">
    <property type="taxonomic scope" value="Eukaryota"/>
</dbReference>
<keyword evidence="6 13" id="KW-0255">Endonuclease</keyword>
<evidence type="ECO:0000256" key="3">
    <source>
        <dbReference type="ARBA" id="ARBA00010015"/>
    </source>
</evidence>
<dbReference type="SUPFAM" id="SSF47802">
    <property type="entry name" value="DNA polymerase beta, N-terminal domain-like"/>
    <property type="match status" value="1"/>
</dbReference>
<comment type="function">
    <text evidence="13">Interacts with EME1 to form a DNA structure-specific endonuclease with substrate preference for branched DNA structures with a 5'-end at the branch nick. Typical substrates include 3'-flap structures, D-loops, replication forks and nicked Holliday junctions. May be required in mitosis for the processing of stalled or collapsed replication fork intermediates. May be required in meiosis for the repair of meiosis-specific double strand breaks subsequent to single-end invasion (SEI).</text>
</comment>
<dbReference type="InterPro" id="IPR027421">
    <property type="entry name" value="DNA_pol_lamdba_lyase_dom_sf"/>
</dbReference>
<keyword evidence="15" id="KW-1185">Reference proteome</keyword>
<dbReference type="GO" id="GO:0031573">
    <property type="term" value="P:mitotic intra-S DNA damage checkpoint signaling"/>
    <property type="evidence" value="ECO:0007669"/>
    <property type="project" value="TreeGrafter"/>
</dbReference>
<dbReference type="Pfam" id="PF02732">
    <property type="entry name" value="ERCC4"/>
    <property type="match status" value="1"/>
</dbReference>
<comment type="cofactor">
    <cofactor evidence="1 13">
        <name>Mg(2+)</name>
        <dbReference type="ChEBI" id="CHEBI:18420"/>
    </cofactor>
</comment>
<dbReference type="SUPFAM" id="SSF52980">
    <property type="entry name" value="Restriction endonuclease-like"/>
    <property type="match status" value="1"/>
</dbReference>
<dbReference type="Gene3D" id="1.10.10.10">
    <property type="entry name" value="Winged helix-like DNA-binding domain superfamily/Winged helix DNA-binding domain"/>
    <property type="match status" value="1"/>
</dbReference>
<keyword evidence="7 13" id="KW-0227">DNA damage</keyword>
<dbReference type="STRING" id="13249.T1IA14"/>
<dbReference type="InterPro" id="IPR042530">
    <property type="entry name" value="EME1/EME2_C"/>
</dbReference>
<dbReference type="HOGENOM" id="CLU_014329_1_1_1"/>
<comment type="subunit">
    <text evidence="13">Interacts with EME1.</text>
</comment>
<sequence length="560" mass="62887">PNPLFEKWITEWIEETINSGNIAKSNILTNALESLKKFPLVLKTGKECMILEHFDTNLCVQLDRKLVDHRKNSSDPLVVFLHRASKFPNHDATFLSLQSIRKPTGIACAKEDASEKPKESEAKEHVSITGYLPTYRSSAYALLLTLYKNERSTDYKGYMTKIELQKEAQPLSDASLKKAQAGSFYTGWTSMSQLIAKGLVIKTSNPARFSLTKEGRDVASRLAEIEPTSHESECQANTANQFSTFNIPELTDIMAPVSLRSKKEAPTVPMVILLYSVAYIQILGSTFPWLPLHHKKVFRNCSEEETEDSQPVEEEEEDAVLSPGTFDTILLVDTAETSGAGSPDDETISELTATGILFEVRHLKVGDFLWICRSRTSPIELVLPFIVERKRLDDLSKSIMDGRFHEQKFRLKKCGVYNVIYLIEDNGGQKRFGVPISSLHQAIVNSMVTDEFTVKITSNHQESMNYLATITTMLTNMFRNFKTKEMFVKQLVQLHGLSADKAWAIASLYPTPAALIAAFKSSSSSPCELLSNVQYGILNRRVGPVISAQLYQFYTQLNLK</sequence>
<dbReference type="SMART" id="SM00891">
    <property type="entry name" value="ERCC4"/>
    <property type="match status" value="1"/>
</dbReference>
<dbReference type="FunFam" id="1.10.10.10:FF:000307">
    <property type="entry name" value="Crossover junction endonuclease MUS81"/>
    <property type="match status" value="1"/>
</dbReference>
<dbReference type="VEuPathDB" id="VectorBase:RPRC013135"/>
<evidence type="ECO:0000256" key="10">
    <source>
        <dbReference type="ARBA" id="ARBA00023172"/>
    </source>
</evidence>
<evidence type="ECO:0000256" key="11">
    <source>
        <dbReference type="ARBA" id="ARBA00023204"/>
    </source>
</evidence>
<evidence type="ECO:0000313" key="14">
    <source>
        <dbReference type="EnsemblMetazoa" id="RPRC013135-PA"/>
    </source>
</evidence>
<keyword evidence="10 13" id="KW-0233">DNA recombination</keyword>
<comment type="similarity">
    <text evidence="3 13">Belongs to the XPF family.</text>
</comment>
<organism evidence="14 15">
    <name type="scientific">Rhodnius prolixus</name>
    <name type="common">Triatomid bug</name>
    <dbReference type="NCBI Taxonomy" id="13249"/>
    <lineage>
        <taxon>Eukaryota</taxon>
        <taxon>Metazoa</taxon>
        <taxon>Ecdysozoa</taxon>
        <taxon>Arthropoda</taxon>
        <taxon>Hexapoda</taxon>
        <taxon>Insecta</taxon>
        <taxon>Pterygota</taxon>
        <taxon>Neoptera</taxon>
        <taxon>Paraneoptera</taxon>
        <taxon>Hemiptera</taxon>
        <taxon>Heteroptera</taxon>
        <taxon>Panheteroptera</taxon>
        <taxon>Cimicomorpha</taxon>
        <taxon>Reduviidae</taxon>
        <taxon>Triatominae</taxon>
        <taxon>Rhodnius</taxon>
    </lineage>
</organism>
<keyword evidence="11 13" id="KW-0234">DNA repair</keyword>
<dbReference type="GO" id="GO:0003677">
    <property type="term" value="F:DNA binding"/>
    <property type="evidence" value="ECO:0007669"/>
    <property type="project" value="UniProtKB-UniRule"/>
</dbReference>
<dbReference type="InterPro" id="IPR047417">
    <property type="entry name" value="WHD_MUS81"/>
</dbReference>
<keyword evidence="5 13" id="KW-0479">Metal-binding</keyword>
<dbReference type="InterPro" id="IPR047416">
    <property type="entry name" value="XPF_nuclease_Mus81"/>
</dbReference>
<dbReference type="Pfam" id="PF14716">
    <property type="entry name" value="HHH_8"/>
    <property type="match status" value="1"/>
</dbReference>
<dbReference type="EnsemblMetazoa" id="RPRC013135-RA">
    <property type="protein sequence ID" value="RPRC013135-PA"/>
    <property type="gene ID" value="RPRC013135"/>
</dbReference>
<accession>T1IA14</accession>